<protein>
    <submittedName>
        <fullName evidence="1">Uncharacterized protein</fullName>
    </submittedName>
</protein>
<dbReference type="AlphaFoldDB" id="A0A0A9GM18"/>
<reference evidence="1" key="1">
    <citation type="submission" date="2014-09" db="EMBL/GenBank/DDBJ databases">
        <authorList>
            <person name="Magalhaes I.L.F."/>
            <person name="Oliveira U."/>
            <person name="Santos F.R."/>
            <person name="Vidigal T.H.D.A."/>
            <person name="Brescovit A.D."/>
            <person name="Santos A.J."/>
        </authorList>
    </citation>
    <scope>NUCLEOTIDE SEQUENCE</scope>
    <source>
        <tissue evidence="1">Shoot tissue taken approximately 20 cm above the soil surface</tissue>
    </source>
</reference>
<evidence type="ECO:0000313" key="1">
    <source>
        <dbReference type="EMBL" id="JAE24474.1"/>
    </source>
</evidence>
<proteinExistence type="predicted"/>
<name>A0A0A9GM18_ARUDO</name>
<reference evidence="1" key="2">
    <citation type="journal article" date="2015" name="Data Brief">
        <title>Shoot transcriptome of the giant reed, Arundo donax.</title>
        <authorList>
            <person name="Barrero R.A."/>
            <person name="Guerrero F.D."/>
            <person name="Moolhuijzen P."/>
            <person name="Goolsby J.A."/>
            <person name="Tidwell J."/>
            <person name="Bellgard S.E."/>
            <person name="Bellgard M.I."/>
        </authorList>
    </citation>
    <scope>NUCLEOTIDE SEQUENCE</scope>
    <source>
        <tissue evidence="1">Shoot tissue taken approximately 20 cm above the soil surface</tissue>
    </source>
</reference>
<organism evidence="1">
    <name type="scientific">Arundo donax</name>
    <name type="common">Giant reed</name>
    <name type="synonym">Donax arundinaceus</name>
    <dbReference type="NCBI Taxonomy" id="35708"/>
    <lineage>
        <taxon>Eukaryota</taxon>
        <taxon>Viridiplantae</taxon>
        <taxon>Streptophyta</taxon>
        <taxon>Embryophyta</taxon>
        <taxon>Tracheophyta</taxon>
        <taxon>Spermatophyta</taxon>
        <taxon>Magnoliopsida</taxon>
        <taxon>Liliopsida</taxon>
        <taxon>Poales</taxon>
        <taxon>Poaceae</taxon>
        <taxon>PACMAD clade</taxon>
        <taxon>Arundinoideae</taxon>
        <taxon>Arundineae</taxon>
        <taxon>Arundo</taxon>
    </lineage>
</organism>
<dbReference type="EMBL" id="GBRH01173422">
    <property type="protein sequence ID" value="JAE24474.1"/>
    <property type="molecule type" value="Transcribed_RNA"/>
</dbReference>
<sequence>MRTEYCNSKTSSTAEHHRCDEVEPRVRKFHTTRSSILFCKCILGENKELAAIFSFRGPSNSGCGF</sequence>
<accession>A0A0A9GM18</accession>